<proteinExistence type="inferred from homology"/>
<comment type="similarity">
    <text evidence="1">Belongs to the transferase hexapeptide repeat family.</text>
</comment>
<keyword evidence="6" id="KW-1185">Reference proteome</keyword>
<evidence type="ECO:0000313" key="5">
    <source>
        <dbReference type="EMBL" id="ADF50907.1"/>
    </source>
</evidence>
<evidence type="ECO:0000256" key="3">
    <source>
        <dbReference type="ARBA" id="ARBA00022737"/>
    </source>
</evidence>
<organism evidence="5 6">
    <name type="scientific">Zunongwangia profunda (strain DSM 18752 / CCTCC AB 206139 / SM-A87)</name>
    <name type="common">Wangia profunda</name>
    <dbReference type="NCBI Taxonomy" id="655815"/>
    <lineage>
        <taxon>Bacteria</taxon>
        <taxon>Pseudomonadati</taxon>
        <taxon>Bacteroidota</taxon>
        <taxon>Flavobacteriia</taxon>
        <taxon>Flavobacteriales</taxon>
        <taxon>Flavobacteriaceae</taxon>
        <taxon>Zunongwangia</taxon>
    </lineage>
</organism>
<dbReference type="InterPro" id="IPR018357">
    <property type="entry name" value="Hexapep_transf_CS"/>
</dbReference>
<keyword evidence="3" id="KW-0677">Repeat</keyword>
<dbReference type="STRING" id="655815.ZPR_0550"/>
<dbReference type="InterPro" id="IPR011004">
    <property type="entry name" value="Trimer_LpxA-like_sf"/>
</dbReference>
<dbReference type="PANTHER" id="PTHR23416:SF23">
    <property type="entry name" value="ACETYLTRANSFERASE C18B11.09C-RELATED"/>
    <property type="match status" value="1"/>
</dbReference>
<keyword evidence="2" id="KW-0808">Transferase</keyword>
<dbReference type="Proteomes" id="UP000001654">
    <property type="component" value="Chromosome"/>
</dbReference>
<dbReference type="OrthoDB" id="9814490at2"/>
<evidence type="ECO:0000256" key="4">
    <source>
        <dbReference type="ARBA" id="ARBA00023315"/>
    </source>
</evidence>
<evidence type="ECO:0000313" key="6">
    <source>
        <dbReference type="Proteomes" id="UP000001654"/>
    </source>
</evidence>
<dbReference type="PANTHER" id="PTHR23416">
    <property type="entry name" value="SIALIC ACID SYNTHASE-RELATED"/>
    <property type="match status" value="1"/>
</dbReference>
<evidence type="ECO:0000256" key="2">
    <source>
        <dbReference type="ARBA" id="ARBA00022679"/>
    </source>
</evidence>
<dbReference type="eggNOG" id="COG0110">
    <property type="taxonomic scope" value="Bacteria"/>
</dbReference>
<dbReference type="GO" id="GO:0008374">
    <property type="term" value="F:O-acyltransferase activity"/>
    <property type="evidence" value="ECO:0007669"/>
    <property type="project" value="TreeGrafter"/>
</dbReference>
<dbReference type="PROSITE" id="PS00101">
    <property type="entry name" value="HEXAPEP_TRANSFERASES"/>
    <property type="match status" value="1"/>
</dbReference>
<accession>D5BFG3</accession>
<dbReference type="RefSeq" id="WP_013070060.1">
    <property type="nucleotide sequence ID" value="NC_014041.1"/>
</dbReference>
<dbReference type="EMBL" id="CP001650">
    <property type="protein sequence ID" value="ADF50907.1"/>
    <property type="molecule type" value="Genomic_DNA"/>
</dbReference>
<dbReference type="SUPFAM" id="SSF51161">
    <property type="entry name" value="Trimeric LpxA-like enzymes"/>
    <property type="match status" value="1"/>
</dbReference>
<dbReference type="InterPro" id="IPR051159">
    <property type="entry name" value="Hexapeptide_acetyltransf"/>
</dbReference>
<dbReference type="GO" id="GO:0005829">
    <property type="term" value="C:cytosol"/>
    <property type="evidence" value="ECO:0007669"/>
    <property type="project" value="TreeGrafter"/>
</dbReference>
<reference evidence="5 6" key="1">
    <citation type="journal article" date="2010" name="BMC Genomics">
        <title>The complete genome of Zunongwangia profunda SM-A87 reveals its adaptation to the deep-sea environment and ecological role in sedimentary organic nitrogen degradation.</title>
        <authorList>
            <person name="Qin Q.L."/>
            <person name="Zhang X.Y."/>
            <person name="Wang X.M."/>
            <person name="Liu G.M."/>
            <person name="Chen X.L."/>
            <person name="Xie B.B."/>
            <person name="Dang H.Y."/>
            <person name="Zhou B.C."/>
            <person name="Yu J."/>
            <person name="Zhang Y.Z."/>
        </authorList>
    </citation>
    <scope>NUCLEOTIDE SEQUENCE [LARGE SCALE GENOMIC DNA]</scope>
    <source>
        <strain evidence="6">DSM 18752 / CCTCC AB 206139 / SM-A87</strain>
    </source>
</reference>
<keyword evidence="4" id="KW-0012">Acyltransferase</keyword>
<dbReference type="Pfam" id="PF00132">
    <property type="entry name" value="Hexapep"/>
    <property type="match status" value="1"/>
</dbReference>
<evidence type="ECO:0000256" key="1">
    <source>
        <dbReference type="ARBA" id="ARBA00007274"/>
    </source>
</evidence>
<sequence>MASLKYLWQNRAVFPFFSKDNAKAWAKRIHSYPVLRRRNRERKSLIRQGGLIAETAELGNVDINGDKKNLTIGEFSFLGRVEIALHDRVTIQDYVCINDGVILLSASHDLMDPLWQHKKAPIVIESYAWVATGAIILPGVTIGRGAVVGAGAVVSKDVPPYGIAAGNPAVLLHKKRTEELRYNPCEFLAANRAWLFG</sequence>
<name>D5BFG3_ZUNPS</name>
<dbReference type="AlphaFoldDB" id="D5BFG3"/>
<dbReference type="InterPro" id="IPR001451">
    <property type="entry name" value="Hexapep"/>
</dbReference>
<protein>
    <submittedName>
        <fullName evidence="5">Acetyltransferase, CysE/LacA/LpxA/NodL family</fullName>
    </submittedName>
</protein>
<dbReference type="Gene3D" id="2.160.10.10">
    <property type="entry name" value="Hexapeptide repeat proteins"/>
    <property type="match status" value="1"/>
</dbReference>
<dbReference type="KEGG" id="zpr:ZPR_0550"/>
<dbReference type="HOGENOM" id="CLU_051638_7_2_10"/>
<gene>
    <name evidence="5" type="ordered locus">ZPR_0550</name>
</gene>